<dbReference type="AlphaFoldDB" id="X6LN18"/>
<evidence type="ECO:0000313" key="3">
    <source>
        <dbReference type="Proteomes" id="UP000023152"/>
    </source>
</evidence>
<comment type="caution">
    <text evidence="2">The sequence shown here is derived from an EMBL/GenBank/DDBJ whole genome shotgun (WGS) entry which is preliminary data.</text>
</comment>
<keyword evidence="3" id="KW-1185">Reference proteome</keyword>
<feature type="signal peptide" evidence="1">
    <location>
        <begin position="1"/>
        <end position="19"/>
    </location>
</feature>
<organism evidence="2 3">
    <name type="scientific">Reticulomyxa filosa</name>
    <dbReference type="NCBI Taxonomy" id="46433"/>
    <lineage>
        <taxon>Eukaryota</taxon>
        <taxon>Sar</taxon>
        <taxon>Rhizaria</taxon>
        <taxon>Retaria</taxon>
        <taxon>Foraminifera</taxon>
        <taxon>Monothalamids</taxon>
        <taxon>Reticulomyxidae</taxon>
        <taxon>Reticulomyxa</taxon>
    </lineage>
</organism>
<dbReference type="Proteomes" id="UP000023152">
    <property type="component" value="Unassembled WGS sequence"/>
</dbReference>
<proteinExistence type="predicted"/>
<accession>X6LN18</accession>
<gene>
    <name evidence="2" type="ORF">RFI_35316</name>
</gene>
<sequence length="518" mass="59961">QLNMFCFILFCFGFGFGFGQTKNANNPTFGKCNASTGILQWILSNLTESAFNCAKKVIEACIKTRCGIPSEVVQLSEKKPFQQTPEMKKCWEIVRTFQELTEDADITNLMQEYQKIVYKRQIERNLRIYVCEPETNVTSISLKEDKDAECGLQQISSTVCYKDVTTVQGELTLYVQYKDKQKCFPIKADVSIFITPTRGHTPNQIEAEGVILNHLLDGVKDVDTLQFVLHAQKDIELVISRGLALSKQELEKRKKQFDAAEMNLPLALQHLLLRKWKSECLKNNRDIAISFGQWSSWKWFEVISSIFEQCHNKLPPIVCDVLINDIRPYINEKPSKWDLFFLIPCLNYLSLSTANNTSMINISQYFKRGKCSEWKEDDLDKKLISVLKTDLRIRKLNVIGPKYSEEYVLDLLIVQKDRTLSQSILEFLFLQDKDVWDHVCSSDNADKCWEVMLIAFQADFEQWDKYLKQLNELRVFEGGKLGHSFLSKFSSNTEFIQLVASSKNFLAFLPFVQQQKMM</sequence>
<feature type="non-terminal residue" evidence="2">
    <location>
        <position position="1"/>
    </location>
</feature>
<feature type="chain" id="PRO_5004974828" evidence="1">
    <location>
        <begin position="20"/>
        <end position="518"/>
    </location>
</feature>
<evidence type="ECO:0000313" key="2">
    <source>
        <dbReference type="EMBL" id="ETO02120.1"/>
    </source>
</evidence>
<protein>
    <submittedName>
        <fullName evidence="2">Uncharacterized protein</fullName>
    </submittedName>
</protein>
<evidence type="ECO:0000256" key="1">
    <source>
        <dbReference type="SAM" id="SignalP"/>
    </source>
</evidence>
<dbReference type="EMBL" id="ASPP01036653">
    <property type="protein sequence ID" value="ETO02120.1"/>
    <property type="molecule type" value="Genomic_DNA"/>
</dbReference>
<keyword evidence="1" id="KW-0732">Signal</keyword>
<reference evidence="2 3" key="1">
    <citation type="journal article" date="2013" name="Curr. Biol.">
        <title>The Genome of the Foraminiferan Reticulomyxa filosa.</title>
        <authorList>
            <person name="Glockner G."/>
            <person name="Hulsmann N."/>
            <person name="Schleicher M."/>
            <person name="Noegel A.A."/>
            <person name="Eichinger L."/>
            <person name="Gallinger C."/>
            <person name="Pawlowski J."/>
            <person name="Sierra R."/>
            <person name="Euteneuer U."/>
            <person name="Pillet L."/>
            <person name="Moustafa A."/>
            <person name="Platzer M."/>
            <person name="Groth M."/>
            <person name="Szafranski K."/>
            <person name="Schliwa M."/>
        </authorList>
    </citation>
    <scope>NUCLEOTIDE SEQUENCE [LARGE SCALE GENOMIC DNA]</scope>
</reference>
<name>X6LN18_RETFI</name>